<organism evidence="1 2">
    <name type="scientific">Calothrix parasitica NIES-267</name>
    <dbReference type="NCBI Taxonomy" id="1973488"/>
    <lineage>
        <taxon>Bacteria</taxon>
        <taxon>Bacillati</taxon>
        <taxon>Cyanobacteriota</taxon>
        <taxon>Cyanophyceae</taxon>
        <taxon>Nostocales</taxon>
        <taxon>Calotrichaceae</taxon>
        <taxon>Calothrix</taxon>
    </lineage>
</organism>
<reference evidence="1 2" key="1">
    <citation type="submission" date="2017-06" db="EMBL/GenBank/DDBJ databases">
        <title>Genome sequencing of cyanobaciteial culture collection at National Institute for Environmental Studies (NIES).</title>
        <authorList>
            <person name="Hirose Y."/>
            <person name="Shimura Y."/>
            <person name="Fujisawa T."/>
            <person name="Nakamura Y."/>
            <person name="Kawachi M."/>
        </authorList>
    </citation>
    <scope>NUCLEOTIDE SEQUENCE [LARGE SCALE GENOMIC DNA]</scope>
    <source>
        <strain evidence="1 2">NIES-267</strain>
    </source>
</reference>
<dbReference type="AlphaFoldDB" id="A0A1Z4LIR4"/>
<evidence type="ECO:0000313" key="2">
    <source>
        <dbReference type="Proteomes" id="UP000218418"/>
    </source>
</evidence>
<dbReference type="OrthoDB" id="481535at2"/>
<protein>
    <submittedName>
        <fullName evidence="1">Uncharacterized protein</fullName>
    </submittedName>
</protein>
<name>A0A1Z4LIR4_9CYAN</name>
<dbReference type="EMBL" id="AP018227">
    <property type="protein sequence ID" value="BAY81130.1"/>
    <property type="molecule type" value="Genomic_DNA"/>
</dbReference>
<proteinExistence type="predicted"/>
<keyword evidence="2" id="KW-1185">Reference proteome</keyword>
<dbReference type="Proteomes" id="UP000218418">
    <property type="component" value="Chromosome"/>
</dbReference>
<accession>A0A1Z4LIR4</accession>
<gene>
    <name evidence="1" type="ORF">NIES267_06050</name>
</gene>
<sequence>MVQNIGFNRICKELGAIELDSWQEYTLLKIENYTEINSEAMHLLKMTCPSTGHIHFLRVPPNINSARESIRWVNWGVDPEEFEIQT</sequence>
<evidence type="ECO:0000313" key="1">
    <source>
        <dbReference type="EMBL" id="BAY81130.1"/>
    </source>
</evidence>